<dbReference type="Gramene" id="OPUNC03G02010.1">
    <property type="protein sequence ID" value="OPUNC03G02010.1"/>
    <property type="gene ID" value="OPUNC03G02010"/>
</dbReference>
<dbReference type="Proteomes" id="UP000026962">
    <property type="component" value="Chromosome 3"/>
</dbReference>
<dbReference type="EnsemblPlants" id="OPUNC03G02010.1">
    <property type="protein sequence ID" value="OPUNC03G02010.1"/>
    <property type="gene ID" value="OPUNC03G02010"/>
</dbReference>
<evidence type="ECO:0000313" key="2">
    <source>
        <dbReference type="Proteomes" id="UP000026962"/>
    </source>
</evidence>
<dbReference type="AlphaFoldDB" id="A0A0E0K891"/>
<protein>
    <submittedName>
        <fullName evidence="1">Uncharacterized protein</fullName>
    </submittedName>
</protein>
<reference evidence="1" key="2">
    <citation type="submission" date="2018-05" db="EMBL/GenBank/DDBJ databases">
        <title>OpunRS2 (Oryza punctata Reference Sequence Version 2).</title>
        <authorList>
            <person name="Zhang J."/>
            <person name="Kudrna D."/>
            <person name="Lee S."/>
            <person name="Talag J."/>
            <person name="Welchert J."/>
            <person name="Wing R.A."/>
        </authorList>
    </citation>
    <scope>NUCLEOTIDE SEQUENCE [LARGE SCALE GENOMIC DNA]</scope>
</reference>
<reference evidence="1" key="1">
    <citation type="submission" date="2015-04" db="UniProtKB">
        <authorList>
            <consortium name="EnsemblPlants"/>
        </authorList>
    </citation>
    <scope>IDENTIFICATION</scope>
</reference>
<keyword evidence="2" id="KW-1185">Reference proteome</keyword>
<evidence type="ECO:0000313" key="1">
    <source>
        <dbReference type="EnsemblPlants" id="OPUNC03G02010.1"/>
    </source>
</evidence>
<organism evidence="1">
    <name type="scientific">Oryza punctata</name>
    <name type="common">Red rice</name>
    <dbReference type="NCBI Taxonomy" id="4537"/>
    <lineage>
        <taxon>Eukaryota</taxon>
        <taxon>Viridiplantae</taxon>
        <taxon>Streptophyta</taxon>
        <taxon>Embryophyta</taxon>
        <taxon>Tracheophyta</taxon>
        <taxon>Spermatophyta</taxon>
        <taxon>Magnoliopsida</taxon>
        <taxon>Liliopsida</taxon>
        <taxon>Poales</taxon>
        <taxon>Poaceae</taxon>
        <taxon>BOP clade</taxon>
        <taxon>Oryzoideae</taxon>
        <taxon>Oryzeae</taxon>
        <taxon>Oryzinae</taxon>
        <taxon>Oryza</taxon>
    </lineage>
</organism>
<accession>A0A0E0K891</accession>
<name>A0A0E0K891_ORYPU</name>
<proteinExistence type="predicted"/>
<sequence length="85" mass="10073">MERRRGGLRFWSFLETALWCPATVRKGSPKFLSDTGVILLVGWGFAFWGRGGRWSRRKVWARSRARFPGDWWIELLLESSKVWAW</sequence>
<dbReference type="HOGENOM" id="CLU_2516559_0_0_1"/>